<sequence length="138" mass="15086">MFNFLFSHFLPSSSPDTTSSSPSNQRTHVPLRVTSRFLLDNHPCGVPTVNDTTPAVDVPQSCSLFVEISPLDQHSLLPHRPRRGRSGTGQHRLTALTNSALLVLAALNPGNKQRRADARVNPTEAVVCRGPHISDFRA</sequence>
<keyword evidence="2" id="KW-1185">Reference proteome</keyword>
<dbReference type="EMBL" id="JAWDGP010001738">
    <property type="protein sequence ID" value="KAK3788766.1"/>
    <property type="molecule type" value="Genomic_DNA"/>
</dbReference>
<gene>
    <name evidence="1" type="ORF">RRG08_029216</name>
</gene>
<proteinExistence type="predicted"/>
<dbReference type="AlphaFoldDB" id="A0AAE1AKA6"/>
<organism evidence="1 2">
    <name type="scientific">Elysia crispata</name>
    <name type="common">lettuce slug</name>
    <dbReference type="NCBI Taxonomy" id="231223"/>
    <lineage>
        <taxon>Eukaryota</taxon>
        <taxon>Metazoa</taxon>
        <taxon>Spiralia</taxon>
        <taxon>Lophotrochozoa</taxon>
        <taxon>Mollusca</taxon>
        <taxon>Gastropoda</taxon>
        <taxon>Heterobranchia</taxon>
        <taxon>Euthyneura</taxon>
        <taxon>Panpulmonata</taxon>
        <taxon>Sacoglossa</taxon>
        <taxon>Placobranchoidea</taxon>
        <taxon>Plakobranchidae</taxon>
        <taxon>Elysia</taxon>
    </lineage>
</organism>
<protein>
    <submittedName>
        <fullName evidence="1">Uncharacterized protein</fullName>
    </submittedName>
</protein>
<accession>A0AAE1AKA6</accession>
<comment type="caution">
    <text evidence="1">The sequence shown here is derived from an EMBL/GenBank/DDBJ whole genome shotgun (WGS) entry which is preliminary data.</text>
</comment>
<dbReference type="Proteomes" id="UP001283361">
    <property type="component" value="Unassembled WGS sequence"/>
</dbReference>
<name>A0AAE1AKA6_9GAST</name>
<evidence type="ECO:0000313" key="2">
    <source>
        <dbReference type="Proteomes" id="UP001283361"/>
    </source>
</evidence>
<evidence type="ECO:0000313" key="1">
    <source>
        <dbReference type="EMBL" id="KAK3788766.1"/>
    </source>
</evidence>
<reference evidence="1" key="1">
    <citation type="journal article" date="2023" name="G3 (Bethesda)">
        <title>A reference genome for the long-term kleptoplast-retaining sea slug Elysia crispata morphotype clarki.</title>
        <authorList>
            <person name="Eastman K.E."/>
            <person name="Pendleton A.L."/>
            <person name="Shaikh M.A."/>
            <person name="Suttiyut T."/>
            <person name="Ogas R."/>
            <person name="Tomko P."/>
            <person name="Gavelis G."/>
            <person name="Widhalm J.R."/>
            <person name="Wisecaver J.H."/>
        </authorList>
    </citation>
    <scope>NUCLEOTIDE SEQUENCE</scope>
    <source>
        <strain evidence="1">ECLA1</strain>
    </source>
</reference>